<organism evidence="1 2">
    <name type="scientific">Rhizophagus irregularis</name>
    <dbReference type="NCBI Taxonomy" id="588596"/>
    <lineage>
        <taxon>Eukaryota</taxon>
        <taxon>Fungi</taxon>
        <taxon>Fungi incertae sedis</taxon>
        <taxon>Mucoromycota</taxon>
        <taxon>Glomeromycotina</taxon>
        <taxon>Glomeromycetes</taxon>
        <taxon>Glomerales</taxon>
        <taxon>Glomeraceae</taxon>
        <taxon>Rhizophagus</taxon>
    </lineage>
</organism>
<dbReference type="VEuPathDB" id="FungiDB:RhiirA1_543198"/>
<dbReference type="EMBL" id="LLXI01000867">
    <property type="protein sequence ID" value="PKY50370.1"/>
    <property type="molecule type" value="Genomic_DNA"/>
</dbReference>
<name>A0A2I1GUP3_9GLOM</name>
<keyword evidence="2" id="KW-1185">Reference proteome</keyword>
<comment type="caution">
    <text evidence="1">The sequence shown here is derived from an EMBL/GenBank/DDBJ whole genome shotgun (WGS) entry which is preliminary data.</text>
</comment>
<gene>
    <name evidence="1" type="ORF">RhiirA4_466830</name>
</gene>
<sequence>MGYFYCKGHNIWNTYGGNFYPNIGIPTSDFSVDYYEVFQNLVNVLKNNDAFIEL</sequence>
<evidence type="ECO:0000313" key="2">
    <source>
        <dbReference type="Proteomes" id="UP000234323"/>
    </source>
</evidence>
<protein>
    <submittedName>
        <fullName evidence="1">Uncharacterized protein</fullName>
    </submittedName>
</protein>
<dbReference type="Proteomes" id="UP000234323">
    <property type="component" value="Unassembled WGS sequence"/>
</dbReference>
<evidence type="ECO:0000313" key="1">
    <source>
        <dbReference type="EMBL" id="PKY50370.1"/>
    </source>
</evidence>
<accession>A0A2I1GUP3</accession>
<reference evidence="1 2" key="1">
    <citation type="submission" date="2015-10" db="EMBL/GenBank/DDBJ databases">
        <title>Genome analyses suggest a sexual origin of heterokaryosis in a supposedly ancient asexual fungus.</title>
        <authorList>
            <person name="Ropars J."/>
            <person name="Sedzielewska K."/>
            <person name="Noel J."/>
            <person name="Charron P."/>
            <person name="Farinelli L."/>
            <person name="Marton T."/>
            <person name="Kruger M."/>
            <person name="Pelin A."/>
            <person name="Brachmann A."/>
            <person name="Corradi N."/>
        </authorList>
    </citation>
    <scope>NUCLEOTIDE SEQUENCE [LARGE SCALE GENOMIC DNA]</scope>
    <source>
        <strain evidence="1 2">A4</strain>
    </source>
</reference>
<dbReference type="AlphaFoldDB" id="A0A2I1GUP3"/>
<proteinExistence type="predicted"/>